<dbReference type="InterPro" id="IPR041698">
    <property type="entry name" value="Methyltransf_25"/>
</dbReference>
<evidence type="ECO:0000313" key="3">
    <source>
        <dbReference type="Proteomes" id="UP000178486"/>
    </source>
</evidence>
<evidence type="ECO:0000313" key="2">
    <source>
        <dbReference type="EMBL" id="OGK52991.1"/>
    </source>
</evidence>
<dbReference type="Gene3D" id="3.40.50.150">
    <property type="entry name" value="Vaccinia Virus protein VP39"/>
    <property type="match status" value="1"/>
</dbReference>
<organism evidence="2 3">
    <name type="scientific">Candidatus Roizmanbacteria bacterium RIFCSPLOWO2_01_FULL_45_11</name>
    <dbReference type="NCBI Taxonomy" id="1802070"/>
    <lineage>
        <taxon>Bacteria</taxon>
        <taxon>Candidatus Roizmaniibacteriota</taxon>
    </lineage>
</organism>
<feature type="domain" description="Methyltransferase" evidence="1">
    <location>
        <begin position="37"/>
        <end position="125"/>
    </location>
</feature>
<dbReference type="AlphaFoldDB" id="A0A1F7JBK5"/>
<accession>A0A1F7JBK5</accession>
<dbReference type="Pfam" id="PF13649">
    <property type="entry name" value="Methyltransf_25"/>
    <property type="match status" value="1"/>
</dbReference>
<dbReference type="PANTHER" id="PTHR43464:SF83">
    <property type="entry name" value="MALONYL-[ACYL-CARRIER PROTEIN] O-METHYLTRANSFERASE"/>
    <property type="match status" value="1"/>
</dbReference>
<dbReference type="EMBL" id="MGAU01000070">
    <property type="protein sequence ID" value="OGK52991.1"/>
    <property type="molecule type" value="Genomic_DNA"/>
</dbReference>
<proteinExistence type="predicted"/>
<dbReference type="InterPro" id="IPR029063">
    <property type="entry name" value="SAM-dependent_MTases_sf"/>
</dbReference>
<dbReference type="PANTHER" id="PTHR43464">
    <property type="entry name" value="METHYLTRANSFERASE"/>
    <property type="match status" value="1"/>
</dbReference>
<sequence length="200" mass="22821">MMKHMVCKEIILRILTGNYYVFKQIISHEIRGVPNHILDLGCGTGILSGLFGDRAYTGIDIDTRIITYAKRRYPRKKFFVMDGTSLSFPDKLFDTIIIVGVIHHLNDTQAKHTVRQVQRVLKPGGMVVAIEAIQPLSRFNIPGRLLRAFDEGNYIRTLDEYVTLFNRLCPVKKAYTRHGGLFDYAVCVLRMSSTLKRSIS</sequence>
<dbReference type="CDD" id="cd02440">
    <property type="entry name" value="AdoMet_MTases"/>
    <property type="match status" value="1"/>
</dbReference>
<name>A0A1F7JBK5_9BACT</name>
<comment type="caution">
    <text evidence="2">The sequence shown here is derived from an EMBL/GenBank/DDBJ whole genome shotgun (WGS) entry which is preliminary data.</text>
</comment>
<evidence type="ECO:0000259" key="1">
    <source>
        <dbReference type="Pfam" id="PF13649"/>
    </source>
</evidence>
<dbReference type="Proteomes" id="UP000178486">
    <property type="component" value="Unassembled WGS sequence"/>
</dbReference>
<dbReference type="SUPFAM" id="SSF53335">
    <property type="entry name" value="S-adenosyl-L-methionine-dependent methyltransferases"/>
    <property type="match status" value="1"/>
</dbReference>
<reference evidence="2 3" key="1">
    <citation type="journal article" date="2016" name="Nat. Commun.">
        <title>Thousands of microbial genomes shed light on interconnected biogeochemical processes in an aquifer system.</title>
        <authorList>
            <person name="Anantharaman K."/>
            <person name="Brown C.T."/>
            <person name="Hug L.A."/>
            <person name="Sharon I."/>
            <person name="Castelle C.J."/>
            <person name="Probst A.J."/>
            <person name="Thomas B.C."/>
            <person name="Singh A."/>
            <person name="Wilkins M.J."/>
            <person name="Karaoz U."/>
            <person name="Brodie E.L."/>
            <person name="Williams K.H."/>
            <person name="Hubbard S.S."/>
            <person name="Banfield J.F."/>
        </authorList>
    </citation>
    <scope>NUCLEOTIDE SEQUENCE [LARGE SCALE GENOMIC DNA]</scope>
</reference>
<gene>
    <name evidence="2" type="ORF">A3B56_03355</name>
</gene>
<protein>
    <recommendedName>
        <fullName evidence="1">Methyltransferase domain-containing protein</fullName>
    </recommendedName>
</protein>
<dbReference type="GO" id="GO:0008168">
    <property type="term" value="F:methyltransferase activity"/>
    <property type="evidence" value="ECO:0007669"/>
    <property type="project" value="TreeGrafter"/>
</dbReference>